<feature type="non-terminal residue" evidence="1">
    <location>
        <position position="1"/>
    </location>
</feature>
<evidence type="ECO:0000313" key="1">
    <source>
        <dbReference type="EMBL" id="KAL3283217.1"/>
    </source>
</evidence>
<organism evidence="1 2">
    <name type="scientific">Cryptolaemus montrouzieri</name>
    <dbReference type="NCBI Taxonomy" id="559131"/>
    <lineage>
        <taxon>Eukaryota</taxon>
        <taxon>Metazoa</taxon>
        <taxon>Ecdysozoa</taxon>
        <taxon>Arthropoda</taxon>
        <taxon>Hexapoda</taxon>
        <taxon>Insecta</taxon>
        <taxon>Pterygota</taxon>
        <taxon>Neoptera</taxon>
        <taxon>Endopterygota</taxon>
        <taxon>Coleoptera</taxon>
        <taxon>Polyphaga</taxon>
        <taxon>Cucujiformia</taxon>
        <taxon>Coccinelloidea</taxon>
        <taxon>Coccinellidae</taxon>
        <taxon>Scymninae</taxon>
        <taxon>Scymnini</taxon>
        <taxon>Cryptolaemus</taxon>
    </lineage>
</organism>
<evidence type="ECO:0000313" key="2">
    <source>
        <dbReference type="Proteomes" id="UP001516400"/>
    </source>
</evidence>
<dbReference type="AlphaFoldDB" id="A0ABD2NX99"/>
<dbReference type="Proteomes" id="UP001516400">
    <property type="component" value="Unassembled WGS sequence"/>
</dbReference>
<accession>A0ABD2NX99</accession>
<sequence length="110" mass="13245">QSAKSTKVSPKSWCFPIFYKGLRSQLNEDDLYETLKEHESTILGNRLEEAWQEEQEYYKNPSLWRALWKVFGNELLGYGIILFFYEVLLKPHFTIHEEDQKQNKYVRPKL</sequence>
<protein>
    <submittedName>
        <fullName evidence="1">Uncharacterized protein</fullName>
    </submittedName>
</protein>
<keyword evidence="2" id="KW-1185">Reference proteome</keyword>
<comment type="caution">
    <text evidence="1">The sequence shown here is derived from an EMBL/GenBank/DDBJ whole genome shotgun (WGS) entry which is preliminary data.</text>
</comment>
<gene>
    <name evidence="1" type="ORF">HHI36_006366</name>
</gene>
<name>A0ABD2NX99_9CUCU</name>
<proteinExistence type="predicted"/>
<dbReference type="EMBL" id="JABFTP020000144">
    <property type="protein sequence ID" value="KAL3283217.1"/>
    <property type="molecule type" value="Genomic_DNA"/>
</dbReference>
<reference evidence="1 2" key="1">
    <citation type="journal article" date="2021" name="BMC Biol.">
        <title>Horizontally acquired antibacterial genes associated with adaptive radiation of ladybird beetles.</title>
        <authorList>
            <person name="Li H.S."/>
            <person name="Tang X.F."/>
            <person name="Huang Y.H."/>
            <person name="Xu Z.Y."/>
            <person name="Chen M.L."/>
            <person name="Du X.Y."/>
            <person name="Qiu B.Y."/>
            <person name="Chen P.T."/>
            <person name="Zhang W."/>
            <person name="Slipinski A."/>
            <person name="Escalona H.E."/>
            <person name="Waterhouse R.M."/>
            <person name="Zwick A."/>
            <person name="Pang H."/>
        </authorList>
    </citation>
    <scope>NUCLEOTIDE SEQUENCE [LARGE SCALE GENOMIC DNA]</scope>
    <source>
        <strain evidence="1">SYSU2018</strain>
    </source>
</reference>